<gene>
    <name evidence="1" type="ORF">V9T40_001330</name>
</gene>
<name>A0AAN9TCM6_9HEMI</name>
<comment type="caution">
    <text evidence="1">The sequence shown here is derived from an EMBL/GenBank/DDBJ whole genome shotgun (WGS) entry which is preliminary data.</text>
</comment>
<dbReference type="Proteomes" id="UP001367676">
    <property type="component" value="Unassembled WGS sequence"/>
</dbReference>
<evidence type="ECO:0000313" key="2">
    <source>
        <dbReference type="Proteomes" id="UP001367676"/>
    </source>
</evidence>
<keyword evidence="2" id="KW-1185">Reference proteome</keyword>
<evidence type="ECO:0000313" key="1">
    <source>
        <dbReference type="EMBL" id="KAK7580701.1"/>
    </source>
</evidence>
<dbReference type="EMBL" id="JBBCAQ010000034">
    <property type="protein sequence ID" value="KAK7580701.1"/>
    <property type="molecule type" value="Genomic_DNA"/>
</dbReference>
<organism evidence="1 2">
    <name type="scientific">Parthenolecanium corni</name>
    <dbReference type="NCBI Taxonomy" id="536013"/>
    <lineage>
        <taxon>Eukaryota</taxon>
        <taxon>Metazoa</taxon>
        <taxon>Ecdysozoa</taxon>
        <taxon>Arthropoda</taxon>
        <taxon>Hexapoda</taxon>
        <taxon>Insecta</taxon>
        <taxon>Pterygota</taxon>
        <taxon>Neoptera</taxon>
        <taxon>Paraneoptera</taxon>
        <taxon>Hemiptera</taxon>
        <taxon>Sternorrhyncha</taxon>
        <taxon>Coccoidea</taxon>
        <taxon>Coccidae</taxon>
        <taxon>Parthenolecanium</taxon>
    </lineage>
</organism>
<sequence length="66" mass="7517">MGSVYARSNFRRCLSQYPSARLGNREFSMGAAQNGVLESTAIRDSRPLAWLPRHSVTRRTAKITRY</sequence>
<reference evidence="1 2" key="1">
    <citation type="submission" date="2024-03" db="EMBL/GenBank/DDBJ databases">
        <title>Adaptation during the transition from Ophiocordyceps entomopathogen to insect associate is accompanied by gene loss and intensified selection.</title>
        <authorList>
            <person name="Ward C.M."/>
            <person name="Onetto C.A."/>
            <person name="Borneman A.R."/>
        </authorList>
    </citation>
    <scope>NUCLEOTIDE SEQUENCE [LARGE SCALE GENOMIC DNA]</scope>
    <source>
        <strain evidence="1">AWRI1</strain>
        <tissue evidence="1">Single Adult Female</tissue>
    </source>
</reference>
<proteinExistence type="predicted"/>
<protein>
    <submittedName>
        <fullName evidence="1">Uncharacterized protein</fullName>
    </submittedName>
</protein>
<accession>A0AAN9TCM6</accession>
<dbReference type="AlphaFoldDB" id="A0AAN9TCM6"/>